<evidence type="ECO:0000313" key="3">
    <source>
        <dbReference type="EMBL" id="MBW4662540.1"/>
    </source>
</evidence>
<organism evidence="3 4">
    <name type="scientific">Drouetiella hepatica Uher 2000/2452</name>
    <dbReference type="NCBI Taxonomy" id="904376"/>
    <lineage>
        <taxon>Bacteria</taxon>
        <taxon>Bacillati</taxon>
        <taxon>Cyanobacteriota</taxon>
        <taxon>Cyanophyceae</taxon>
        <taxon>Oculatellales</taxon>
        <taxon>Oculatellaceae</taxon>
        <taxon>Drouetiella</taxon>
    </lineage>
</organism>
<proteinExistence type="predicted"/>
<dbReference type="InterPro" id="IPR004046">
    <property type="entry name" value="GST_C"/>
</dbReference>
<dbReference type="Gene3D" id="1.20.1050.10">
    <property type="match status" value="1"/>
</dbReference>
<sequence>MIDLYYWTTPNGHKITMFLEEVGLPYRVLPINIGKGDQFKPEFLEIAPNNRIPAIVDTEPTGDSEPAGGSEPISVFESGAILLYLAEKTGQLLPNALRDRVEVMQWLFWQMGGLGPMAGQNHHFSQYAPEKIPYAINRYVNETGRLYAVLNKRLGDRPYVAGSEYSIADIAIYPWIVPYSVQGQKLEEFPHLQRWFEAIKARPATVRAYEKAEEFKNQAVSMEESRSLLFNQSASTIQ</sequence>
<dbReference type="InterPro" id="IPR010987">
    <property type="entry name" value="Glutathione-S-Trfase_C-like"/>
</dbReference>
<dbReference type="SFLD" id="SFLDG01151">
    <property type="entry name" value="Main.2:_Nu-like"/>
    <property type="match status" value="1"/>
</dbReference>
<protein>
    <submittedName>
        <fullName evidence="3">Glutathione S-transferase C-terminal domain-containing protein</fullName>
    </submittedName>
</protein>
<dbReference type="CDD" id="cd10291">
    <property type="entry name" value="GST_C_YfcG_like"/>
    <property type="match status" value="1"/>
</dbReference>
<dbReference type="AlphaFoldDB" id="A0A951UQM0"/>
<dbReference type="PROSITE" id="PS50404">
    <property type="entry name" value="GST_NTER"/>
    <property type="match status" value="1"/>
</dbReference>
<dbReference type="PROSITE" id="PS50405">
    <property type="entry name" value="GST_CTER"/>
    <property type="match status" value="1"/>
</dbReference>
<dbReference type="CDD" id="cd03048">
    <property type="entry name" value="GST_N_Ure2p_like"/>
    <property type="match status" value="1"/>
</dbReference>
<dbReference type="SFLD" id="SFLDG00358">
    <property type="entry name" value="Main_(cytGST)"/>
    <property type="match status" value="1"/>
</dbReference>
<dbReference type="SUPFAM" id="SSF47616">
    <property type="entry name" value="GST C-terminal domain-like"/>
    <property type="match status" value="1"/>
</dbReference>
<reference evidence="3" key="1">
    <citation type="submission" date="2021-05" db="EMBL/GenBank/DDBJ databases">
        <authorList>
            <person name="Pietrasiak N."/>
            <person name="Ward R."/>
            <person name="Stajich J.E."/>
            <person name="Kurbessoian T."/>
        </authorList>
    </citation>
    <scope>NUCLEOTIDE SEQUENCE</scope>
    <source>
        <strain evidence="3">UHER 2000/2452</strain>
    </source>
</reference>
<dbReference type="InterPro" id="IPR040079">
    <property type="entry name" value="Glutathione_S-Trfase"/>
</dbReference>
<dbReference type="FunFam" id="3.40.30.10:FF:000046">
    <property type="entry name" value="GSH-dependent disulfide bond oxidoreductase"/>
    <property type="match status" value="1"/>
</dbReference>
<dbReference type="InterPro" id="IPR036282">
    <property type="entry name" value="Glutathione-S-Trfase_C_sf"/>
</dbReference>
<gene>
    <name evidence="3" type="ORF">KME15_28170</name>
</gene>
<dbReference type="Pfam" id="PF00043">
    <property type="entry name" value="GST_C"/>
    <property type="match status" value="1"/>
</dbReference>
<evidence type="ECO:0000259" key="1">
    <source>
        <dbReference type="PROSITE" id="PS50404"/>
    </source>
</evidence>
<comment type="caution">
    <text evidence="3">The sequence shown here is derived from an EMBL/GenBank/DDBJ whole genome shotgun (WGS) entry which is preliminary data.</text>
</comment>
<evidence type="ECO:0000313" key="4">
    <source>
        <dbReference type="Proteomes" id="UP000757435"/>
    </source>
</evidence>
<dbReference type="SUPFAM" id="SSF52833">
    <property type="entry name" value="Thioredoxin-like"/>
    <property type="match status" value="1"/>
</dbReference>
<feature type="domain" description="GST N-terminal" evidence="1">
    <location>
        <begin position="1"/>
        <end position="93"/>
    </location>
</feature>
<name>A0A951UQM0_9CYAN</name>
<evidence type="ECO:0000259" key="2">
    <source>
        <dbReference type="PROSITE" id="PS50405"/>
    </source>
</evidence>
<feature type="domain" description="GST C-terminal" evidence="2">
    <location>
        <begin position="96"/>
        <end position="220"/>
    </location>
</feature>
<dbReference type="EMBL" id="JAHHHD010000083">
    <property type="protein sequence ID" value="MBW4662540.1"/>
    <property type="molecule type" value="Genomic_DNA"/>
</dbReference>
<dbReference type="PANTHER" id="PTHR44051:SF19">
    <property type="entry name" value="DISULFIDE-BOND OXIDOREDUCTASE YFCG"/>
    <property type="match status" value="1"/>
</dbReference>
<dbReference type="InterPro" id="IPR036249">
    <property type="entry name" value="Thioredoxin-like_sf"/>
</dbReference>
<dbReference type="PANTHER" id="PTHR44051">
    <property type="entry name" value="GLUTATHIONE S-TRANSFERASE-RELATED"/>
    <property type="match status" value="1"/>
</dbReference>
<dbReference type="Gene3D" id="3.40.30.10">
    <property type="entry name" value="Glutaredoxin"/>
    <property type="match status" value="1"/>
</dbReference>
<dbReference type="Pfam" id="PF13409">
    <property type="entry name" value="GST_N_2"/>
    <property type="match status" value="1"/>
</dbReference>
<reference evidence="3" key="2">
    <citation type="journal article" date="2022" name="Microbiol. Resour. Announc.">
        <title>Metagenome Sequencing to Explore Phylogenomics of Terrestrial Cyanobacteria.</title>
        <authorList>
            <person name="Ward R.D."/>
            <person name="Stajich J.E."/>
            <person name="Johansen J.R."/>
            <person name="Huntemann M."/>
            <person name="Clum A."/>
            <person name="Foster B."/>
            <person name="Foster B."/>
            <person name="Roux S."/>
            <person name="Palaniappan K."/>
            <person name="Varghese N."/>
            <person name="Mukherjee S."/>
            <person name="Reddy T.B.K."/>
            <person name="Daum C."/>
            <person name="Copeland A."/>
            <person name="Chen I.A."/>
            <person name="Ivanova N.N."/>
            <person name="Kyrpides N.C."/>
            <person name="Shapiro N."/>
            <person name="Eloe-Fadrosh E.A."/>
            <person name="Pietrasiak N."/>
        </authorList>
    </citation>
    <scope>NUCLEOTIDE SEQUENCE</scope>
    <source>
        <strain evidence="3">UHER 2000/2452</strain>
    </source>
</reference>
<dbReference type="InterPro" id="IPR004045">
    <property type="entry name" value="Glutathione_S-Trfase_N"/>
</dbReference>
<dbReference type="SFLD" id="SFLDS00019">
    <property type="entry name" value="Glutathione_Transferase_(cytos"/>
    <property type="match status" value="1"/>
</dbReference>
<dbReference type="Proteomes" id="UP000757435">
    <property type="component" value="Unassembled WGS sequence"/>
</dbReference>
<accession>A0A951UQM0</accession>